<dbReference type="CDD" id="cd04301">
    <property type="entry name" value="NAT_SF"/>
    <property type="match status" value="1"/>
</dbReference>
<dbReference type="Pfam" id="PF13420">
    <property type="entry name" value="Acetyltransf_4"/>
    <property type="match status" value="1"/>
</dbReference>
<evidence type="ECO:0000259" key="3">
    <source>
        <dbReference type="PROSITE" id="PS51186"/>
    </source>
</evidence>
<evidence type="ECO:0000256" key="2">
    <source>
        <dbReference type="ARBA" id="ARBA00023315"/>
    </source>
</evidence>
<keyword evidence="5" id="KW-1185">Reference proteome</keyword>
<accession>A0A849AJK3</accession>
<gene>
    <name evidence="4" type="ORF">HJ588_12155</name>
</gene>
<keyword evidence="1 4" id="KW-0808">Transferase</keyword>
<dbReference type="PROSITE" id="PS51186">
    <property type="entry name" value="GNAT"/>
    <property type="match status" value="1"/>
</dbReference>
<dbReference type="GO" id="GO:0016747">
    <property type="term" value="F:acyltransferase activity, transferring groups other than amino-acyl groups"/>
    <property type="evidence" value="ECO:0007669"/>
    <property type="project" value="InterPro"/>
</dbReference>
<dbReference type="Gene3D" id="3.40.630.30">
    <property type="match status" value="1"/>
</dbReference>
<dbReference type="RefSeq" id="WP_171155924.1">
    <property type="nucleotide sequence ID" value="NZ_JABENB010000002.1"/>
</dbReference>
<name>A0A849AJK3_9MICO</name>
<evidence type="ECO:0000313" key="5">
    <source>
        <dbReference type="Proteomes" id="UP000557772"/>
    </source>
</evidence>
<dbReference type="InterPro" id="IPR000182">
    <property type="entry name" value="GNAT_dom"/>
</dbReference>
<dbReference type="AlphaFoldDB" id="A0A849AJK3"/>
<proteinExistence type="predicted"/>
<dbReference type="EMBL" id="JABENB010000002">
    <property type="protein sequence ID" value="NNG40017.1"/>
    <property type="molecule type" value="Genomic_DNA"/>
</dbReference>
<dbReference type="SUPFAM" id="SSF55729">
    <property type="entry name" value="Acyl-CoA N-acyltransferases (Nat)"/>
    <property type="match status" value="1"/>
</dbReference>
<keyword evidence="2" id="KW-0012">Acyltransferase</keyword>
<sequence>MLIRDAVADSDAAACAAIYAPYVTETEVTFETEPPDAAEFRHRIEEAQRRHAWLIAENDGNTVGYAYAGPFKGRAAYRFSCEVSVYLDPAARGRGVGRALYDELLARLTTDGMRMACAGITLPNDASLALHRALGFTEVGIYRRIGWKHGAWRDVAWFQKSLGGDPDAPPAGV</sequence>
<comment type="caution">
    <text evidence="4">The sequence shown here is derived from an EMBL/GenBank/DDBJ whole genome shotgun (WGS) entry which is preliminary data.</text>
</comment>
<organism evidence="4 5">
    <name type="scientific">Flexivirga aerilata</name>
    <dbReference type="NCBI Taxonomy" id="1656889"/>
    <lineage>
        <taxon>Bacteria</taxon>
        <taxon>Bacillati</taxon>
        <taxon>Actinomycetota</taxon>
        <taxon>Actinomycetes</taxon>
        <taxon>Micrococcales</taxon>
        <taxon>Dermacoccaceae</taxon>
        <taxon>Flexivirga</taxon>
    </lineage>
</organism>
<dbReference type="InterPro" id="IPR016181">
    <property type="entry name" value="Acyl_CoA_acyltransferase"/>
</dbReference>
<reference evidence="4 5" key="1">
    <citation type="submission" date="2020-05" db="EMBL/GenBank/DDBJ databases">
        <title>Flexivirga sp. ID2601S isolated from air conditioner.</title>
        <authorList>
            <person name="Kim D.H."/>
        </authorList>
    </citation>
    <scope>NUCLEOTIDE SEQUENCE [LARGE SCALE GENOMIC DNA]</scope>
    <source>
        <strain evidence="4 5">ID2601S</strain>
    </source>
</reference>
<protein>
    <submittedName>
        <fullName evidence="4">N-acetyltransferase</fullName>
    </submittedName>
</protein>
<evidence type="ECO:0000313" key="4">
    <source>
        <dbReference type="EMBL" id="NNG40017.1"/>
    </source>
</evidence>
<feature type="domain" description="N-acetyltransferase" evidence="3">
    <location>
        <begin position="1"/>
        <end position="163"/>
    </location>
</feature>
<dbReference type="Proteomes" id="UP000557772">
    <property type="component" value="Unassembled WGS sequence"/>
</dbReference>
<evidence type="ECO:0000256" key="1">
    <source>
        <dbReference type="ARBA" id="ARBA00022679"/>
    </source>
</evidence>
<dbReference type="PANTHER" id="PTHR43072:SF23">
    <property type="entry name" value="UPF0039 PROTEIN C11D3.02C"/>
    <property type="match status" value="1"/>
</dbReference>
<dbReference type="PANTHER" id="PTHR43072">
    <property type="entry name" value="N-ACETYLTRANSFERASE"/>
    <property type="match status" value="1"/>
</dbReference>